<feature type="binding site" evidence="3">
    <location>
        <position position="52"/>
    </location>
    <ligand>
        <name>substrate</name>
    </ligand>
</feature>
<keyword evidence="2 3" id="KW-0520">NAD</keyword>
<feature type="binding site" evidence="3">
    <location>
        <begin position="85"/>
        <end position="88"/>
    </location>
    <ligand>
        <name>NAD(+)</name>
        <dbReference type="ChEBI" id="CHEBI:57540"/>
    </ligand>
</feature>
<proteinExistence type="inferred from homology"/>
<comment type="caution">
    <text evidence="3 4">Lacks conserved residue(s) required for the propagation of feature annotation.</text>
</comment>
<evidence type="ECO:0000256" key="1">
    <source>
        <dbReference type="ARBA" id="ARBA00022679"/>
    </source>
</evidence>
<feature type="active site" description="Proton acceptor" evidence="3">
    <location>
        <position position="103"/>
    </location>
</feature>
<dbReference type="PANTHER" id="PTHR11085:SF4">
    <property type="entry name" value="NAD-DEPENDENT PROTEIN DEACYLASE"/>
    <property type="match status" value="1"/>
</dbReference>
<feature type="binding site" evidence="3">
    <location>
        <position position="214"/>
    </location>
    <ligand>
        <name>NAD(+)</name>
        <dbReference type="ChEBI" id="CHEBI:57540"/>
    </ligand>
</feature>
<evidence type="ECO:0000256" key="2">
    <source>
        <dbReference type="ARBA" id="ARBA00023027"/>
    </source>
</evidence>
<dbReference type="PROSITE" id="PS50305">
    <property type="entry name" value="SIRTUIN"/>
    <property type="match status" value="1"/>
</dbReference>
<dbReference type="RefSeq" id="WP_093317881.1">
    <property type="nucleotide sequence ID" value="NZ_FOAF01000001.1"/>
</dbReference>
<dbReference type="InterPro" id="IPR050134">
    <property type="entry name" value="NAD-dep_sirtuin_deacylases"/>
</dbReference>
<name>A0A1H7HYL1_OLID1</name>
<dbReference type="Proteomes" id="UP000199421">
    <property type="component" value="Unassembled WGS sequence"/>
</dbReference>
<evidence type="ECO:0000313" key="7">
    <source>
        <dbReference type="Proteomes" id="UP000199421"/>
    </source>
</evidence>
<dbReference type="STRING" id="407022.SAMN05661044_00509"/>
<dbReference type="Pfam" id="PF02146">
    <property type="entry name" value="SIR2"/>
    <property type="match status" value="1"/>
</dbReference>
<feature type="domain" description="Deacetylase sirtuin-type" evidence="5">
    <location>
        <begin position="1"/>
        <end position="228"/>
    </location>
</feature>
<comment type="subcellular location">
    <subcellularLocation>
        <location evidence="3">Cytoplasm</location>
    </subcellularLocation>
</comment>
<comment type="catalytic activity">
    <reaction evidence="3">
        <text>N(6)-acetyl-L-lysyl-[protein] + NAD(+) + H2O = 2''-O-acetyl-ADP-D-ribose + nicotinamide + L-lysyl-[protein]</text>
        <dbReference type="Rhea" id="RHEA:43636"/>
        <dbReference type="Rhea" id="RHEA-COMP:9752"/>
        <dbReference type="Rhea" id="RHEA-COMP:10731"/>
        <dbReference type="ChEBI" id="CHEBI:15377"/>
        <dbReference type="ChEBI" id="CHEBI:17154"/>
        <dbReference type="ChEBI" id="CHEBI:29969"/>
        <dbReference type="ChEBI" id="CHEBI:57540"/>
        <dbReference type="ChEBI" id="CHEBI:61930"/>
        <dbReference type="ChEBI" id="CHEBI:83767"/>
        <dbReference type="EC" id="2.3.1.286"/>
    </reaction>
</comment>
<gene>
    <name evidence="3" type="primary">cobB</name>
    <name evidence="6" type="ORF">SAMN05661044_00509</name>
</gene>
<feature type="binding site" evidence="3">
    <location>
        <begin position="169"/>
        <end position="171"/>
    </location>
    <ligand>
        <name>NAD(+)</name>
        <dbReference type="ChEBI" id="CHEBI:57540"/>
    </ligand>
</feature>
<dbReference type="Gene3D" id="3.40.50.1220">
    <property type="entry name" value="TPP-binding domain"/>
    <property type="match status" value="1"/>
</dbReference>
<protein>
    <recommendedName>
        <fullName evidence="3">NAD-dependent protein deacylase</fullName>
        <ecNumber evidence="3">2.3.1.286</ecNumber>
    </recommendedName>
    <alternativeName>
        <fullName evidence="3">Regulatory protein SIR2 homolog</fullName>
    </alternativeName>
</protein>
<dbReference type="InterPro" id="IPR027546">
    <property type="entry name" value="Sirtuin_class_III"/>
</dbReference>
<dbReference type="EC" id="2.3.1.286" evidence="3"/>
<dbReference type="PANTHER" id="PTHR11085">
    <property type="entry name" value="NAD-DEPENDENT PROTEIN DEACYLASE SIRTUIN-5, MITOCHONDRIAL-RELATED"/>
    <property type="match status" value="1"/>
</dbReference>
<dbReference type="GO" id="GO:0036054">
    <property type="term" value="F:protein-malonyllysine demalonylase activity"/>
    <property type="evidence" value="ECO:0007669"/>
    <property type="project" value="InterPro"/>
</dbReference>
<dbReference type="SUPFAM" id="SSF52467">
    <property type="entry name" value="DHS-like NAD/FAD-binding domain"/>
    <property type="match status" value="1"/>
</dbReference>
<evidence type="ECO:0000259" key="5">
    <source>
        <dbReference type="PROSITE" id="PS50305"/>
    </source>
</evidence>
<dbReference type="HAMAP" id="MF_01121">
    <property type="entry name" value="Sirtuin_ClassIII"/>
    <property type="match status" value="1"/>
</dbReference>
<comment type="catalytic activity">
    <reaction evidence="3">
        <text>N(6)-succinyl-L-lysyl-[protein] + NAD(+) + H2O = 2''-O-succinyl-ADP-D-ribose + nicotinamide + L-lysyl-[protein]</text>
        <dbReference type="Rhea" id="RHEA:47668"/>
        <dbReference type="Rhea" id="RHEA-COMP:9752"/>
        <dbReference type="Rhea" id="RHEA-COMP:11877"/>
        <dbReference type="ChEBI" id="CHEBI:15377"/>
        <dbReference type="ChEBI" id="CHEBI:17154"/>
        <dbReference type="ChEBI" id="CHEBI:29969"/>
        <dbReference type="ChEBI" id="CHEBI:57540"/>
        <dbReference type="ChEBI" id="CHEBI:87830"/>
        <dbReference type="ChEBI" id="CHEBI:87832"/>
    </reaction>
</comment>
<dbReference type="InterPro" id="IPR026591">
    <property type="entry name" value="Sirtuin_cat_small_dom_sf"/>
</dbReference>
<dbReference type="InterPro" id="IPR026590">
    <property type="entry name" value="Ssirtuin_cat_dom"/>
</dbReference>
<dbReference type="CDD" id="cd01412">
    <property type="entry name" value="SIRT5_Af1_CobB"/>
    <property type="match status" value="1"/>
</dbReference>
<keyword evidence="3" id="KW-0963">Cytoplasm</keyword>
<dbReference type="GO" id="GO:0070403">
    <property type="term" value="F:NAD+ binding"/>
    <property type="evidence" value="ECO:0007669"/>
    <property type="project" value="UniProtKB-UniRule"/>
</dbReference>
<comment type="function">
    <text evidence="3">NAD-dependent lysine deacetylase and desuccinylase that specifically removes acetyl and succinyl groups on target proteins. Modulates the activities of several proteins which are inactive in their acylated form.</text>
</comment>
<dbReference type="GO" id="GO:0005737">
    <property type="term" value="C:cytoplasm"/>
    <property type="evidence" value="ECO:0007669"/>
    <property type="project" value="UniProtKB-SubCell"/>
</dbReference>
<feature type="binding site" evidence="3">
    <location>
        <begin position="8"/>
        <end position="27"/>
    </location>
    <ligand>
        <name>NAD(+)</name>
        <dbReference type="ChEBI" id="CHEBI:57540"/>
    </ligand>
</feature>
<evidence type="ECO:0000313" key="6">
    <source>
        <dbReference type="EMBL" id="SEK54682.1"/>
    </source>
</evidence>
<evidence type="ECO:0000256" key="4">
    <source>
        <dbReference type="PROSITE-ProRule" id="PRU00236"/>
    </source>
</evidence>
<dbReference type="InterPro" id="IPR029035">
    <property type="entry name" value="DHS-like_NAD/FAD-binding_dom"/>
</dbReference>
<sequence>MNIVVFTGAGISAESGLKTFRGEDGLWEGYRVEDVATPEAWHKDPELVQHFYNIRRKAVRNAQPNAAHKAIAQLEEKFDVVVITQNIDDLHERAGSKNIIHLHGLITKSQSSLDSNLIYNIVGDEIKMGQLCEKRSQLRPHVVWFGEAVPMMTKAIEVCKTADIFLIIGTSLQVYPAATLINYVSYQAKRILIDPAAEVLNQQNKTILNIPEKASLGVPKVVRQLLNQ</sequence>
<accession>A0A1H7HYL1</accession>
<feature type="binding site" evidence="3">
    <location>
        <position position="55"/>
    </location>
    <ligand>
        <name>substrate</name>
    </ligand>
</feature>
<comment type="domain">
    <text evidence="3">2 residues (Tyr-52 and Arg-55) present in a large hydrophobic pocket are probably involved in substrate specificity. They are important for desuccinylation activity, but dispensable for deacetylation activity.</text>
</comment>
<dbReference type="OrthoDB" id="9800582at2"/>
<reference evidence="7" key="1">
    <citation type="submission" date="2016-10" db="EMBL/GenBank/DDBJ databases">
        <authorList>
            <person name="Varghese N."/>
            <person name="Submissions S."/>
        </authorList>
    </citation>
    <scope>NUCLEOTIDE SEQUENCE [LARGE SCALE GENOMIC DNA]</scope>
    <source>
        <strain evidence="7">DSM 18733</strain>
    </source>
</reference>
<keyword evidence="7" id="KW-1185">Reference proteome</keyword>
<organism evidence="6 7">
    <name type="scientific">Olivibacter domesticus</name>
    <name type="common">Pseudosphingobacterium domesticum</name>
    <dbReference type="NCBI Taxonomy" id="407022"/>
    <lineage>
        <taxon>Bacteria</taxon>
        <taxon>Pseudomonadati</taxon>
        <taxon>Bacteroidota</taxon>
        <taxon>Sphingobacteriia</taxon>
        <taxon>Sphingobacteriales</taxon>
        <taxon>Sphingobacteriaceae</taxon>
        <taxon>Olivibacter</taxon>
    </lineage>
</organism>
<keyword evidence="1" id="KW-0808">Transferase</keyword>
<dbReference type="Gene3D" id="3.30.1600.10">
    <property type="entry name" value="SIR2/SIRT2 'Small Domain"/>
    <property type="match status" value="1"/>
</dbReference>
<dbReference type="AlphaFoldDB" id="A0A1H7HYL1"/>
<dbReference type="GO" id="GO:0017136">
    <property type="term" value="F:histone deacetylase activity, NAD-dependent"/>
    <property type="evidence" value="ECO:0007669"/>
    <property type="project" value="TreeGrafter"/>
</dbReference>
<evidence type="ECO:0000256" key="3">
    <source>
        <dbReference type="HAMAP-Rule" id="MF_01121"/>
    </source>
</evidence>
<dbReference type="InterPro" id="IPR003000">
    <property type="entry name" value="Sirtuin"/>
</dbReference>
<dbReference type="EMBL" id="FOAF01000001">
    <property type="protein sequence ID" value="SEK54682.1"/>
    <property type="molecule type" value="Genomic_DNA"/>
</dbReference>
<comment type="similarity">
    <text evidence="3">Belongs to the sirtuin family. Class III subfamily.</text>
</comment>
<dbReference type="GO" id="GO:0036055">
    <property type="term" value="F:protein-succinyllysine desuccinylase activity"/>
    <property type="evidence" value="ECO:0007669"/>
    <property type="project" value="UniProtKB-UniRule"/>
</dbReference>